<protein>
    <submittedName>
        <fullName evidence="2">Uncharacterized protein</fullName>
    </submittedName>
</protein>
<evidence type="ECO:0000256" key="1">
    <source>
        <dbReference type="SAM" id="MobiDB-lite"/>
    </source>
</evidence>
<keyword evidence="3" id="KW-1185">Reference proteome</keyword>
<evidence type="ECO:0000313" key="3">
    <source>
        <dbReference type="Proteomes" id="UP001500843"/>
    </source>
</evidence>
<gene>
    <name evidence="2" type="ORF">GCM10023198_43830</name>
</gene>
<feature type="compositionally biased region" description="Gly residues" evidence="1">
    <location>
        <begin position="86"/>
        <end position="95"/>
    </location>
</feature>
<feature type="compositionally biased region" description="Basic and acidic residues" evidence="1">
    <location>
        <begin position="47"/>
        <end position="60"/>
    </location>
</feature>
<comment type="caution">
    <text evidence="2">The sequence shown here is derived from an EMBL/GenBank/DDBJ whole genome shotgun (WGS) entry which is preliminary data.</text>
</comment>
<accession>A0ABP8XUN9</accession>
<feature type="region of interest" description="Disordered" evidence="1">
    <location>
        <begin position="44"/>
        <end position="95"/>
    </location>
</feature>
<evidence type="ECO:0000313" key="2">
    <source>
        <dbReference type="EMBL" id="GAA4715646.1"/>
    </source>
</evidence>
<name>A0ABP8XUN9_9MICO</name>
<dbReference type="Proteomes" id="UP001500843">
    <property type="component" value="Unassembled WGS sequence"/>
</dbReference>
<dbReference type="EMBL" id="BAABHM010000022">
    <property type="protein sequence ID" value="GAA4715646.1"/>
    <property type="molecule type" value="Genomic_DNA"/>
</dbReference>
<sequence>MTPVSVTPGYQPKAIGVDAVTATQAAAPVAAWLPPIMVVCAPVPGSPRRDSGRVRPRPEETLAWATDTGRDGAPTGLSRPNAPSRQGGGAQAPVT</sequence>
<organism evidence="2 3">
    <name type="scientific">Promicromonospora umidemergens</name>
    <dbReference type="NCBI Taxonomy" id="629679"/>
    <lineage>
        <taxon>Bacteria</taxon>
        <taxon>Bacillati</taxon>
        <taxon>Actinomycetota</taxon>
        <taxon>Actinomycetes</taxon>
        <taxon>Micrococcales</taxon>
        <taxon>Promicromonosporaceae</taxon>
        <taxon>Promicromonospora</taxon>
    </lineage>
</organism>
<proteinExistence type="predicted"/>
<reference evidence="3" key="1">
    <citation type="journal article" date="2019" name="Int. J. Syst. Evol. Microbiol.">
        <title>The Global Catalogue of Microorganisms (GCM) 10K type strain sequencing project: providing services to taxonomists for standard genome sequencing and annotation.</title>
        <authorList>
            <consortium name="The Broad Institute Genomics Platform"/>
            <consortium name="The Broad Institute Genome Sequencing Center for Infectious Disease"/>
            <person name="Wu L."/>
            <person name="Ma J."/>
        </authorList>
    </citation>
    <scope>NUCLEOTIDE SEQUENCE [LARGE SCALE GENOMIC DNA]</scope>
    <source>
        <strain evidence="3">JCM 17975</strain>
    </source>
</reference>